<sequence>MGSDAVAAGRLTKGQLRHRYRPIYRGVYIPRQHEVSLHERILGASLTSGGVVAGLAASALHGAKWVDDDIPVEVVAAGRRQRGLVIRYDTLAEDEVSMVASIPVTTPARTAFDLARRLPRGEAVERMDALMNASPYSIEDVKLIAKRHPRLRGLRKLAKVLPLVDGGAESPRETWLRLLFVDAGLPRPTTQFVVYDEVDRYVRRVDMVWREFKVGAEYDGEQHLTSRRQYRLDVQVNRVLQRLGWHVIHVIKEDDGDDIIEEARTALLSRGWRPRLTRAQQSSAPPRSRP</sequence>
<dbReference type="EMBL" id="AP027452">
    <property type="protein sequence ID" value="BDY26756.1"/>
    <property type="molecule type" value="Genomic_DNA"/>
</dbReference>
<evidence type="ECO:0000313" key="2">
    <source>
        <dbReference type="Proteomes" id="UP001241092"/>
    </source>
</evidence>
<dbReference type="Proteomes" id="UP001241092">
    <property type="component" value="Chromosome"/>
</dbReference>
<reference evidence="1" key="1">
    <citation type="submission" date="2023-03" db="EMBL/GenBank/DDBJ databases">
        <title>Draft genome sequence of a Mycolicibacterium mageritense strain H4_3_1 isolated from a hybrid biological-inorganic system reactor.</title>
        <authorList>
            <person name="Feng X."/>
            <person name="Kazama D."/>
            <person name="Sato K."/>
            <person name="Kobayashi H."/>
        </authorList>
    </citation>
    <scope>NUCLEOTIDE SEQUENCE</scope>
    <source>
        <strain evidence="1">H4_3_1</strain>
    </source>
</reference>
<accession>A0AAI8XLD4</accession>
<proteinExistence type="predicted"/>
<evidence type="ECO:0008006" key="3">
    <source>
        <dbReference type="Google" id="ProtNLM"/>
    </source>
</evidence>
<dbReference type="InterPro" id="IPR011335">
    <property type="entry name" value="Restrct_endonuc-II-like"/>
</dbReference>
<dbReference type="SUPFAM" id="SSF52980">
    <property type="entry name" value="Restriction endonuclease-like"/>
    <property type="match status" value="1"/>
</dbReference>
<organism evidence="1 2">
    <name type="scientific">Mycolicibacterium mageritense</name>
    <name type="common">Mycobacterium mageritense</name>
    <dbReference type="NCBI Taxonomy" id="53462"/>
    <lineage>
        <taxon>Bacteria</taxon>
        <taxon>Bacillati</taxon>
        <taxon>Actinomycetota</taxon>
        <taxon>Actinomycetes</taxon>
        <taxon>Mycobacteriales</taxon>
        <taxon>Mycobacteriaceae</taxon>
        <taxon>Mycolicibacterium</taxon>
    </lineage>
</organism>
<dbReference type="AlphaFoldDB" id="A0AAI8XLD4"/>
<protein>
    <recommendedName>
        <fullName evidence="3">DUF559 domain-containing protein</fullName>
    </recommendedName>
</protein>
<gene>
    <name evidence="1" type="ORF">hbim_00671</name>
</gene>
<dbReference type="Gene3D" id="3.40.960.10">
    <property type="entry name" value="VSR Endonuclease"/>
    <property type="match status" value="1"/>
</dbReference>
<name>A0AAI8XLD4_MYCME</name>
<evidence type="ECO:0000313" key="1">
    <source>
        <dbReference type="EMBL" id="BDY26756.1"/>
    </source>
</evidence>